<keyword evidence="2" id="KW-1185">Reference proteome</keyword>
<name>A0A1Q5T402_9EURO</name>
<proteinExistence type="predicted"/>
<organism evidence="1 2">
    <name type="scientific">Penicillium subrubescens</name>
    <dbReference type="NCBI Taxonomy" id="1316194"/>
    <lineage>
        <taxon>Eukaryota</taxon>
        <taxon>Fungi</taxon>
        <taxon>Dikarya</taxon>
        <taxon>Ascomycota</taxon>
        <taxon>Pezizomycotina</taxon>
        <taxon>Eurotiomycetes</taxon>
        <taxon>Eurotiomycetidae</taxon>
        <taxon>Eurotiales</taxon>
        <taxon>Aspergillaceae</taxon>
        <taxon>Penicillium</taxon>
    </lineage>
</organism>
<protein>
    <submittedName>
        <fullName evidence="1">Uncharacterized protein</fullName>
    </submittedName>
</protein>
<dbReference type="EMBL" id="MNBE01000708">
    <property type="protein sequence ID" value="OKO94971.1"/>
    <property type="molecule type" value="Genomic_DNA"/>
</dbReference>
<accession>A0A1Q5T402</accession>
<comment type="caution">
    <text evidence="1">The sequence shown here is derived from an EMBL/GenBank/DDBJ whole genome shotgun (WGS) entry which is preliminary data.</text>
</comment>
<dbReference type="AlphaFoldDB" id="A0A1Q5T402"/>
<gene>
    <name evidence="1" type="ORF">PENSUB_11374</name>
</gene>
<evidence type="ECO:0000313" key="2">
    <source>
        <dbReference type="Proteomes" id="UP000186955"/>
    </source>
</evidence>
<sequence length="64" mass="7115">MIRKKTSRIGVSSLKEEYDVIKVVEDGETRVLPTTTTVVYDPALGRLFLGALSSPFTVICEKQK</sequence>
<evidence type="ECO:0000313" key="1">
    <source>
        <dbReference type="EMBL" id="OKO94971.1"/>
    </source>
</evidence>
<dbReference type="Proteomes" id="UP000186955">
    <property type="component" value="Unassembled WGS sequence"/>
</dbReference>
<reference evidence="1 2" key="1">
    <citation type="submission" date="2016-10" db="EMBL/GenBank/DDBJ databases">
        <title>Genome sequence of the ascomycete fungus Penicillium subrubescens.</title>
        <authorList>
            <person name="De Vries R.P."/>
            <person name="Peng M."/>
            <person name="Dilokpimol A."/>
            <person name="Hilden K."/>
            <person name="Makela M.R."/>
            <person name="Grigoriev I."/>
            <person name="Riley R."/>
            <person name="Granchi Z."/>
        </authorList>
    </citation>
    <scope>NUCLEOTIDE SEQUENCE [LARGE SCALE GENOMIC DNA]</scope>
    <source>
        <strain evidence="1 2">CBS 132785</strain>
    </source>
</reference>